<dbReference type="InterPro" id="IPR002938">
    <property type="entry name" value="FAD-bd"/>
</dbReference>
<comment type="pathway">
    <text evidence="1">Secondary metabolite biosynthesis.</text>
</comment>
<dbReference type="SUPFAM" id="SSF51905">
    <property type="entry name" value="FAD/NAD(P)-binding domain"/>
    <property type="match status" value="1"/>
</dbReference>
<accession>A0A9P9WSN9</accession>
<keyword evidence="5" id="KW-0560">Oxidoreductase</keyword>
<dbReference type="AlphaFoldDB" id="A0A9P9WSN9"/>
<comment type="similarity">
    <text evidence="2">Belongs to the paxM FAD-dependent monooxygenase family.</text>
</comment>
<proteinExistence type="inferred from homology"/>
<keyword evidence="9" id="KW-1185">Reference proteome</keyword>
<organism evidence="8 9">
    <name type="scientific">Neoarthrinium moseri</name>
    <dbReference type="NCBI Taxonomy" id="1658444"/>
    <lineage>
        <taxon>Eukaryota</taxon>
        <taxon>Fungi</taxon>
        <taxon>Dikarya</taxon>
        <taxon>Ascomycota</taxon>
        <taxon>Pezizomycotina</taxon>
        <taxon>Sordariomycetes</taxon>
        <taxon>Xylariomycetidae</taxon>
        <taxon>Amphisphaeriales</taxon>
        <taxon>Apiosporaceae</taxon>
        <taxon>Neoarthrinium</taxon>
    </lineage>
</organism>
<evidence type="ECO:0000256" key="4">
    <source>
        <dbReference type="ARBA" id="ARBA00022827"/>
    </source>
</evidence>
<name>A0A9P9WSN9_9PEZI</name>
<evidence type="ECO:0000256" key="3">
    <source>
        <dbReference type="ARBA" id="ARBA00022630"/>
    </source>
</evidence>
<dbReference type="GO" id="GO:0004497">
    <property type="term" value="F:monooxygenase activity"/>
    <property type="evidence" value="ECO:0007669"/>
    <property type="project" value="UniProtKB-KW"/>
</dbReference>
<dbReference type="PANTHER" id="PTHR13789:SF309">
    <property type="entry name" value="PUTATIVE (AFU_ORTHOLOGUE AFUA_6G14510)-RELATED"/>
    <property type="match status" value="1"/>
</dbReference>
<evidence type="ECO:0000256" key="1">
    <source>
        <dbReference type="ARBA" id="ARBA00005179"/>
    </source>
</evidence>
<keyword evidence="4" id="KW-0274">FAD</keyword>
<dbReference type="PANTHER" id="PTHR13789">
    <property type="entry name" value="MONOOXYGENASE"/>
    <property type="match status" value="1"/>
</dbReference>
<dbReference type="Pfam" id="PF01494">
    <property type="entry name" value="FAD_binding_3"/>
    <property type="match status" value="1"/>
</dbReference>
<dbReference type="GO" id="GO:0071949">
    <property type="term" value="F:FAD binding"/>
    <property type="evidence" value="ECO:0007669"/>
    <property type="project" value="InterPro"/>
</dbReference>
<protein>
    <recommendedName>
        <fullName evidence="7">FAD-binding domain-containing protein</fullName>
    </recommendedName>
</protein>
<dbReference type="EMBL" id="JAFIMR010000006">
    <property type="protein sequence ID" value="KAI1877811.1"/>
    <property type="molecule type" value="Genomic_DNA"/>
</dbReference>
<evidence type="ECO:0000259" key="7">
    <source>
        <dbReference type="Pfam" id="PF01494"/>
    </source>
</evidence>
<dbReference type="Gene3D" id="3.50.50.60">
    <property type="entry name" value="FAD/NAD(P)-binding domain"/>
    <property type="match status" value="1"/>
</dbReference>
<dbReference type="Proteomes" id="UP000829685">
    <property type="component" value="Unassembled WGS sequence"/>
</dbReference>
<comment type="caution">
    <text evidence="8">The sequence shown here is derived from an EMBL/GenBank/DDBJ whole genome shotgun (WGS) entry which is preliminary data.</text>
</comment>
<dbReference type="InterPro" id="IPR050493">
    <property type="entry name" value="FAD-dep_Monooxygenase_BioMet"/>
</dbReference>
<evidence type="ECO:0000256" key="5">
    <source>
        <dbReference type="ARBA" id="ARBA00023002"/>
    </source>
</evidence>
<keyword evidence="3" id="KW-0285">Flavoprotein</keyword>
<gene>
    <name evidence="8" type="ORF">JX265_003819</name>
</gene>
<keyword evidence="6" id="KW-0503">Monooxygenase</keyword>
<reference evidence="8" key="1">
    <citation type="submission" date="2021-03" db="EMBL/GenBank/DDBJ databases">
        <title>Revisited historic fungal species revealed as producer of novel bioactive compounds through whole genome sequencing and comparative genomics.</title>
        <authorList>
            <person name="Vignolle G.A."/>
            <person name="Hochenegger N."/>
            <person name="Mach R.L."/>
            <person name="Mach-Aigner A.R."/>
            <person name="Javad Rahimi M."/>
            <person name="Salim K.A."/>
            <person name="Chan C.M."/>
            <person name="Lim L.B.L."/>
            <person name="Cai F."/>
            <person name="Druzhinina I.S."/>
            <person name="U'Ren J.M."/>
            <person name="Derntl C."/>
        </authorList>
    </citation>
    <scope>NUCLEOTIDE SEQUENCE</scope>
    <source>
        <strain evidence="8">TUCIM 5799</strain>
    </source>
</reference>
<dbReference type="InterPro" id="IPR036188">
    <property type="entry name" value="FAD/NAD-bd_sf"/>
</dbReference>
<feature type="domain" description="FAD-binding" evidence="7">
    <location>
        <begin position="95"/>
        <end position="331"/>
    </location>
</feature>
<evidence type="ECO:0000313" key="8">
    <source>
        <dbReference type="EMBL" id="KAI1877811.1"/>
    </source>
</evidence>
<dbReference type="PRINTS" id="PR00420">
    <property type="entry name" value="RNGMNOXGNASE"/>
</dbReference>
<evidence type="ECO:0000256" key="6">
    <source>
        <dbReference type="ARBA" id="ARBA00023033"/>
    </source>
</evidence>
<evidence type="ECO:0000256" key="2">
    <source>
        <dbReference type="ARBA" id="ARBA00007992"/>
    </source>
</evidence>
<evidence type="ECO:0000313" key="9">
    <source>
        <dbReference type="Proteomes" id="UP000829685"/>
    </source>
</evidence>
<sequence length="393" mass="44875">MASEQRTLPIRITLVELRPCLKTIGGTINLTPLAMRYLDYLGAGTRLRRRSIILDAGLDYISFRTGRRIGNIWGGIGGVRVARHDLVDVLLETLVQEHSEVVEIHWNKRVAQIREKSEKVVLKFEDGSRHSADVLLGCDGLHSAARRLWVEPDRKKSYTGRAIAMGWGKAKDVSMRFSSGDPALRDTAIFSSPNGILLASYYEPTRTMVYFAHIMYMEEPKLDERDGWKAAGDDQLRLKADMSSCFKAGRVKGVLGAVEDCEKWDLYPVYVLPAEGRWYEGRVLLLGDAAHAMPPQGESTGLAIEDAILLAHILRKRGSQTVEQMFSQFQALRKPEIDKYYKDAMWAMQYGFQKRSWLSSIIMDWAIWVYLLLKRWRQQNHFDRDVRKLPLLG</sequence>